<keyword evidence="2" id="KW-1185">Reference proteome</keyword>
<dbReference type="AlphaFoldDB" id="A0A151ZJU3"/>
<evidence type="ECO:0000313" key="1">
    <source>
        <dbReference type="EMBL" id="KYQ94084.1"/>
    </source>
</evidence>
<dbReference type="InParanoid" id="A0A151ZJU3"/>
<dbReference type="EMBL" id="LODT01000022">
    <property type="protein sequence ID" value="KYQ94084.1"/>
    <property type="molecule type" value="Genomic_DNA"/>
</dbReference>
<organism evidence="1 2">
    <name type="scientific">Tieghemostelium lacteum</name>
    <name type="common">Slime mold</name>
    <name type="synonym">Dictyostelium lacteum</name>
    <dbReference type="NCBI Taxonomy" id="361077"/>
    <lineage>
        <taxon>Eukaryota</taxon>
        <taxon>Amoebozoa</taxon>
        <taxon>Evosea</taxon>
        <taxon>Eumycetozoa</taxon>
        <taxon>Dictyostelia</taxon>
        <taxon>Dictyosteliales</taxon>
        <taxon>Raperosteliaceae</taxon>
        <taxon>Tieghemostelium</taxon>
    </lineage>
</organism>
<reference evidence="1 2" key="1">
    <citation type="submission" date="2015-12" db="EMBL/GenBank/DDBJ databases">
        <title>Dictyostelia acquired genes for synthesis and detection of signals that induce cell-type specialization by lateral gene transfer from prokaryotes.</title>
        <authorList>
            <person name="Gloeckner G."/>
            <person name="Schaap P."/>
        </authorList>
    </citation>
    <scope>NUCLEOTIDE SEQUENCE [LARGE SCALE GENOMIC DNA]</scope>
    <source>
        <strain evidence="1 2">TK</strain>
    </source>
</reference>
<protein>
    <submittedName>
        <fullName evidence="1">Uncharacterized protein</fullName>
    </submittedName>
</protein>
<evidence type="ECO:0000313" key="2">
    <source>
        <dbReference type="Proteomes" id="UP000076078"/>
    </source>
</evidence>
<gene>
    <name evidence="1" type="ORF">DLAC_04364</name>
</gene>
<sequence length="536" mass="62166">MSTMNQTPNYIYSNILQLILNNYNYPSFYLNFIQKFTLITSQWNRDIITRLCIFKPFNVLRRDDPIFRLIKRYDIHYSINYVVLFSSFLSDTLPHLEHVEGISIPLDILDNLQTIFPNLKSLEVTGKSQPLHSIEKYKSIPNVKIVLNSMDINRKVDIMFNQEIFSKIVLSRCTIASSINFDSAIGSPINHKLAVLDLTKIKIDIRLFKHILSHSPTLHTLKLMYIPKALLIDMYNVIIELSNTLKMPLLNTFTLINNKTTFDKLIALLNSIRATNVTIDLNICLDYKPTSLISNPQIKSINFGSIEIDDIPHQTITKKKINLFEHWRDFGSLHAINLRGFFQYPLHVNPVSNFSNLTYFKDTSNCNDDQIVINKHLNLYSLVLSNGKNLTTFVAYRFMFKEFIDLLSNPPAMLTKIEFDLLVGCTSESDRDKLFTLLKNNKTIHSLSIDSFHYSTPYGVYKAYLYILKENHSLVKLKLPFKREGETLTEEILQEFSKWVTTNTNLIHLALVTSFNCKLSDLLNKYFIITEPFLKE</sequence>
<proteinExistence type="predicted"/>
<name>A0A151ZJU3_TIELA</name>
<comment type="caution">
    <text evidence="1">The sequence shown here is derived from an EMBL/GenBank/DDBJ whole genome shotgun (WGS) entry which is preliminary data.</text>
</comment>
<accession>A0A151ZJU3</accession>
<dbReference type="Proteomes" id="UP000076078">
    <property type="component" value="Unassembled WGS sequence"/>
</dbReference>